<feature type="transmembrane region" description="Helical" evidence="2">
    <location>
        <begin position="81"/>
        <end position="101"/>
    </location>
</feature>
<proteinExistence type="predicted"/>
<dbReference type="InterPro" id="IPR002528">
    <property type="entry name" value="MATE_fam"/>
</dbReference>
<name>A0A931MYH0_9HYPH</name>
<dbReference type="GO" id="GO:0015297">
    <property type="term" value="F:antiporter activity"/>
    <property type="evidence" value="ECO:0007669"/>
    <property type="project" value="InterPro"/>
</dbReference>
<dbReference type="GO" id="GO:0042910">
    <property type="term" value="F:xenobiotic transmembrane transporter activity"/>
    <property type="evidence" value="ECO:0007669"/>
    <property type="project" value="InterPro"/>
</dbReference>
<evidence type="ECO:0000256" key="2">
    <source>
        <dbReference type="SAM" id="Phobius"/>
    </source>
</evidence>
<dbReference type="PANTHER" id="PTHR43298:SF2">
    <property type="entry name" value="FMN_FAD EXPORTER YEEO-RELATED"/>
    <property type="match status" value="1"/>
</dbReference>
<dbReference type="PANTHER" id="PTHR43298">
    <property type="entry name" value="MULTIDRUG RESISTANCE PROTEIN NORM-RELATED"/>
    <property type="match status" value="1"/>
</dbReference>
<feature type="transmembrane region" description="Helical" evidence="2">
    <location>
        <begin position="220"/>
        <end position="245"/>
    </location>
</feature>
<reference evidence="3" key="1">
    <citation type="submission" date="2020-12" db="EMBL/GenBank/DDBJ databases">
        <title>Methylobrevis albus sp. nov., isolated from fresh water lack sediment.</title>
        <authorList>
            <person name="Zou Q."/>
        </authorList>
    </citation>
    <scope>NUCLEOTIDE SEQUENCE</scope>
    <source>
        <strain evidence="3">L22</strain>
    </source>
</reference>
<organism evidence="3 4">
    <name type="scientific">Methylobrevis albus</name>
    <dbReference type="NCBI Taxonomy" id="2793297"/>
    <lineage>
        <taxon>Bacteria</taxon>
        <taxon>Pseudomonadati</taxon>
        <taxon>Pseudomonadota</taxon>
        <taxon>Alphaproteobacteria</taxon>
        <taxon>Hyphomicrobiales</taxon>
        <taxon>Pleomorphomonadaceae</taxon>
        <taxon>Methylobrevis</taxon>
    </lineage>
</organism>
<keyword evidence="4" id="KW-1185">Reference proteome</keyword>
<feature type="transmembrane region" description="Helical" evidence="2">
    <location>
        <begin position="416"/>
        <end position="439"/>
    </location>
</feature>
<evidence type="ECO:0000256" key="1">
    <source>
        <dbReference type="ARBA" id="ARBA00022448"/>
    </source>
</evidence>
<dbReference type="RefSeq" id="WP_197311037.1">
    <property type="nucleotide sequence ID" value="NZ_JADZLT010000049.1"/>
</dbReference>
<feature type="transmembrane region" description="Helical" evidence="2">
    <location>
        <begin position="52"/>
        <end position="69"/>
    </location>
</feature>
<keyword evidence="2" id="KW-1133">Transmembrane helix</keyword>
<evidence type="ECO:0000313" key="4">
    <source>
        <dbReference type="Proteomes" id="UP000631694"/>
    </source>
</evidence>
<protein>
    <recommendedName>
        <fullName evidence="5">Multidrug resistance protein NorM</fullName>
    </recommendedName>
</protein>
<dbReference type="InterPro" id="IPR050222">
    <property type="entry name" value="MATE_MdtK"/>
</dbReference>
<dbReference type="AlphaFoldDB" id="A0A931MYH0"/>
<sequence>MRRVHFSRGPGRADAEDLGALAGDGGHIRPSTGIGRHVIETLHLAGPIGMGHLSYLATSTATLILFGALSPDALAAGGLALRVAVSTNILSGILLCVGVFISEAQGARHQSGVAGLYWNGLYLSLALSLVSFTWMSMAHHLLAAVGQPPEIVAQTQACLDVMRWAEPANLIRLGLMRAVLPALGKAAILYALTPLTLGLYVVTAMMLVDGVGIIPAQGWLGVPMAMAATNWIGALAMLAAVHGTATRKLIPFARLHLDRIGPILRIGYPIGVMQAIDGMFFLAITLLIGTFGAPALAAHQIALNCGTIAYATAASCGDAGALRISYRRGARAYADARTAGLVAVALGVAFMTVAAAAVFFFPDVFIGFFVDVDAPANAATVLVARDFVVFASLFVFVDGFYGTGMAVLRGLGDNRFAMLVVAVAYWCVGLPVGLGLAYLTDMGPSGIWCGLVAGLGAVGVTLVWRYDRLSRRMRDAAAPAPFAGLSPGLTDIAP</sequence>
<accession>A0A931MYH0</accession>
<feature type="transmembrane region" description="Helical" evidence="2">
    <location>
        <begin position="121"/>
        <end position="142"/>
    </location>
</feature>
<feature type="transmembrane region" description="Helical" evidence="2">
    <location>
        <begin position="187"/>
        <end position="208"/>
    </location>
</feature>
<keyword evidence="2" id="KW-0812">Transmembrane</keyword>
<comment type="caution">
    <text evidence="3">The sequence shown here is derived from an EMBL/GenBank/DDBJ whole genome shotgun (WGS) entry which is preliminary data.</text>
</comment>
<feature type="transmembrane region" description="Helical" evidence="2">
    <location>
        <begin position="301"/>
        <end position="326"/>
    </location>
</feature>
<dbReference type="Pfam" id="PF01554">
    <property type="entry name" value="MatE"/>
    <property type="match status" value="2"/>
</dbReference>
<keyword evidence="2" id="KW-0472">Membrane</keyword>
<feature type="transmembrane region" description="Helical" evidence="2">
    <location>
        <begin position="382"/>
        <end position="404"/>
    </location>
</feature>
<evidence type="ECO:0008006" key="5">
    <source>
        <dbReference type="Google" id="ProtNLM"/>
    </source>
</evidence>
<feature type="transmembrane region" description="Helical" evidence="2">
    <location>
        <begin position="445"/>
        <end position="464"/>
    </location>
</feature>
<keyword evidence="1" id="KW-0813">Transport</keyword>
<dbReference type="Proteomes" id="UP000631694">
    <property type="component" value="Unassembled WGS sequence"/>
</dbReference>
<evidence type="ECO:0000313" key="3">
    <source>
        <dbReference type="EMBL" id="MBH0237985.1"/>
    </source>
</evidence>
<dbReference type="GO" id="GO:0005886">
    <property type="term" value="C:plasma membrane"/>
    <property type="evidence" value="ECO:0007669"/>
    <property type="project" value="TreeGrafter"/>
</dbReference>
<dbReference type="EMBL" id="JADZLT010000049">
    <property type="protein sequence ID" value="MBH0237985.1"/>
    <property type="molecule type" value="Genomic_DNA"/>
</dbReference>
<feature type="transmembrane region" description="Helical" evidence="2">
    <location>
        <begin position="338"/>
        <end position="362"/>
    </location>
</feature>
<gene>
    <name evidence="3" type="ORF">I5731_09150</name>
</gene>